<dbReference type="SMART" id="SM00028">
    <property type="entry name" value="TPR"/>
    <property type="match status" value="7"/>
</dbReference>
<dbReference type="Gene3D" id="1.25.40.10">
    <property type="entry name" value="Tetratricopeptide repeat domain"/>
    <property type="match status" value="3"/>
</dbReference>
<name>A0A7C3KDC4_9CYAN</name>
<dbReference type="InterPro" id="IPR011990">
    <property type="entry name" value="TPR-like_helical_dom_sf"/>
</dbReference>
<dbReference type="SUPFAM" id="SSF48452">
    <property type="entry name" value="TPR-like"/>
    <property type="match status" value="3"/>
</dbReference>
<sequence length="870" mass="96237">MICKRIFSIFVSTLFQRWSKYFLLAALSLGLCLITAISVASPPASQSASKLSIQVANRTLEEGQTLYQSGQYAEAAIALEQVVKQAQADGNISLQITALRNLGLVYQHLGEWQKANQAIADGFALVNRVEAKERPAIEASLLDVQGSLQLEQGQTRDAIATWERAGDLYQQLGDKDKYIRNQVNQAQALQQLGFYRRAIDLLTPIVQELDAQPDSITKAVSLRTLGDAQQFAEDLEQARQSVTASLEIAKRLNAPEAIGKAELSLGNVLRAQAKTDEALSAYQRAEAASIDSTLKVQAQLNQLSLFIGTQRPNEAQMLWQTVQTTLDALPVNHPNVFARINLAQSLIQLKVEQNPSAQEIAQILTVAVQQARRLNDQRAEAYAIGTLGTLYETTGQLADAQKLSSQALQIAQTNNANDIAYRWQWQLGRLYKAKGDATADPNDYNQAIAAYSESIKTLQDLRADLVAVNAQAQVSFQESVDPIHREFVSLLLNPKRGAVATEDLENARTVIESLQLAELDNFFREACLKAVPTAVDQIDQAAAVIYPIILGDRLEVIVSLPQQGLRHYSANITQDEFEAVVNQLRQYLVIRVGRQYLPGMQKMYDWLIRPLEADLTASKVKTLVFVLDGALRNLPMAALHDGKQFLIEQYGVALTPGLQLLDPRPLQERNLSVLTAGLSESRQGFSALPNVVTEIKEIQSTVPARVLLNNDFTERSFKQALNNQGTPIVHLATHGKFSSKREETYVLTWDERLGILTLNDLLQISELNQAGPIELLVLSACETATGDKQAALGMAGMAVRAGARSTIASLWQINDEATALLMNYFYEELAKGKTSKAEALRQAQIKVLKEPRFRQHPYFWAPYVLIGNWL</sequence>
<protein>
    <submittedName>
        <fullName evidence="2">CHAT domain-containing protein</fullName>
    </submittedName>
</protein>
<organism evidence="2">
    <name type="scientific">Oscillatoriales cyanobacterium SpSt-418</name>
    <dbReference type="NCBI Taxonomy" id="2282169"/>
    <lineage>
        <taxon>Bacteria</taxon>
        <taxon>Bacillati</taxon>
        <taxon>Cyanobacteriota</taxon>
        <taxon>Cyanophyceae</taxon>
        <taxon>Oscillatoriophycideae</taxon>
        <taxon>Oscillatoriales</taxon>
    </lineage>
</organism>
<dbReference type="AlphaFoldDB" id="A0A7C3KDC4"/>
<dbReference type="InterPro" id="IPR024983">
    <property type="entry name" value="CHAT_dom"/>
</dbReference>
<reference evidence="2" key="1">
    <citation type="journal article" date="2020" name="mSystems">
        <title>Genome- and Community-Level Interaction Insights into Carbon Utilization and Element Cycling Functions of Hydrothermarchaeota in Hydrothermal Sediment.</title>
        <authorList>
            <person name="Zhou Z."/>
            <person name="Liu Y."/>
            <person name="Xu W."/>
            <person name="Pan J."/>
            <person name="Luo Z.H."/>
            <person name="Li M."/>
        </authorList>
    </citation>
    <scope>NUCLEOTIDE SEQUENCE [LARGE SCALE GENOMIC DNA]</scope>
    <source>
        <strain evidence="2">SpSt-418</strain>
    </source>
</reference>
<accession>A0A7C3KDC4</accession>
<feature type="domain" description="CHAT" evidence="1">
    <location>
        <begin position="601"/>
        <end position="868"/>
    </location>
</feature>
<dbReference type="Pfam" id="PF12770">
    <property type="entry name" value="CHAT"/>
    <property type="match status" value="1"/>
</dbReference>
<evidence type="ECO:0000259" key="1">
    <source>
        <dbReference type="Pfam" id="PF12770"/>
    </source>
</evidence>
<comment type="caution">
    <text evidence="2">The sequence shown here is derived from an EMBL/GenBank/DDBJ whole genome shotgun (WGS) entry which is preliminary data.</text>
</comment>
<proteinExistence type="predicted"/>
<gene>
    <name evidence="2" type="ORF">ENR64_10495</name>
</gene>
<evidence type="ECO:0000313" key="2">
    <source>
        <dbReference type="EMBL" id="HFM98164.1"/>
    </source>
</evidence>
<dbReference type="PANTHER" id="PTHR10098">
    <property type="entry name" value="RAPSYN-RELATED"/>
    <property type="match status" value="1"/>
</dbReference>
<dbReference type="InterPro" id="IPR019734">
    <property type="entry name" value="TPR_rpt"/>
</dbReference>
<dbReference type="EMBL" id="DSRU01000155">
    <property type="protein sequence ID" value="HFM98164.1"/>
    <property type="molecule type" value="Genomic_DNA"/>
</dbReference>